<organism evidence="2 3">
    <name type="scientific">Macrophomina phaseolina</name>
    <dbReference type="NCBI Taxonomy" id="35725"/>
    <lineage>
        <taxon>Eukaryota</taxon>
        <taxon>Fungi</taxon>
        <taxon>Dikarya</taxon>
        <taxon>Ascomycota</taxon>
        <taxon>Pezizomycotina</taxon>
        <taxon>Dothideomycetes</taxon>
        <taxon>Dothideomycetes incertae sedis</taxon>
        <taxon>Botryosphaeriales</taxon>
        <taxon>Botryosphaeriaceae</taxon>
        <taxon>Macrophomina</taxon>
    </lineage>
</organism>
<protein>
    <recommendedName>
        <fullName evidence="1">N-acetyltransferase domain-containing protein</fullName>
    </recommendedName>
</protein>
<dbReference type="EMBL" id="JAGTJR010000054">
    <property type="protein sequence ID" value="KAH7026874.1"/>
    <property type="molecule type" value="Genomic_DNA"/>
</dbReference>
<keyword evidence="3" id="KW-1185">Reference proteome</keyword>
<name>A0ABQ8FTY6_9PEZI</name>
<evidence type="ECO:0000313" key="3">
    <source>
        <dbReference type="Proteomes" id="UP000774617"/>
    </source>
</evidence>
<gene>
    <name evidence="2" type="ORF">B0J12DRAFT_745886</name>
</gene>
<evidence type="ECO:0000313" key="2">
    <source>
        <dbReference type="EMBL" id="KAH7026874.1"/>
    </source>
</evidence>
<dbReference type="Pfam" id="PF13508">
    <property type="entry name" value="Acetyltransf_7"/>
    <property type="match status" value="1"/>
</dbReference>
<dbReference type="Proteomes" id="UP000774617">
    <property type="component" value="Unassembled WGS sequence"/>
</dbReference>
<dbReference type="Gene3D" id="3.40.630.30">
    <property type="match status" value="1"/>
</dbReference>
<reference evidence="2 3" key="1">
    <citation type="journal article" date="2021" name="Nat. Commun.">
        <title>Genetic determinants of endophytism in the Arabidopsis root mycobiome.</title>
        <authorList>
            <person name="Mesny F."/>
            <person name="Miyauchi S."/>
            <person name="Thiergart T."/>
            <person name="Pickel B."/>
            <person name="Atanasova L."/>
            <person name="Karlsson M."/>
            <person name="Huettel B."/>
            <person name="Barry K.W."/>
            <person name="Haridas S."/>
            <person name="Chen C."/>
            <person name="Bauer D."/>
            <person name="Andreopoulos W."/>
            <person name="Pangilinan J."/>
            <person name="LaButti K."/>
            <person name="Riley R."/>
            <person name="Lipzen A."/>
            <person name="Clum A."/>
            <person name="Drula E."/>
            <person name="Henrissat B."/>
            <person name="Kohler A."/>
            <person name="Grigoriev I.V."/>
            <person name="Martin F.M."/>
            <person name="Hacquard S."/>
        </authorList>
    </citation>
    <scope>NUCLEOTIDE SEQUENCE [LARGE SCALE GENOMIC DNA]</scope>
    <source>
        <strain evidence="2 3">MPI-SDFR-AT-0080</strain>
    </source>
</reference>
<accession>A0ABQ8FTY6</accession>
<dbReference type="PANTHER" id="PTHR42791">
    <property type="entry name" value="GNAT FAMILY ACETYLTRANSFERASE"/>
    <property type="match status" value="1"/>
</dbReference>
<dbReference type="PROSITE" id="PS51186">
    <property type="entry name" value="GNAT"/>
    <property type="match status" value="1"/>
</dbReference>
<dbReference type="CDD" id="cd04301">
    <property type="entry name" value="NAT_SF"/>
    <property type="match status" value="1"/>
</dbReference>
<dbReference type="InterPro" id="IPR016181">
    <property type="entry name" value="Acyl_CoA_acyltransferase"/>
</dbReference>
<sequence>MLIRAATDDDIPDMAYVAADANVNDPLDAYFYSHRFAHPASYRKAYIKTITRMFQARSNLYPIVAVLEAGDADYDVAPGIVGFSVWQRVCVAEDPHEHQHAKKRALAHSIKSAVAPIRCLFTILANQAASRRATLRAGFEQWFPCCQSTSFNYHNGPYQMPSDFFRCREIVVEPRFQRRGIGEKMMRYGMEMARGAGVPLFLRASAVGAPLYRRLGFESIGWWRCNLAEGLERELMRWDPPARAEESEEQKCGRERT</sequence>
<dbReference type="PANTHER" id="PTHR42791:SF1">
    <property type="entry name" value="N-ACETYLTRANSFERASE DOMAIN-CONTAINING PROTEIN"/>
    <property type="match status" value="1"/>
</dbReference>
<dbReference type="InterPro" id="IPR052523">
    <property type="entry name" value="Trichothecene_AcTrans"/>
</dbReference>
<feature type="domain" description="N-acetyltransferase" evidence="1">
    <location>
        <begin position="170"/>
        <end position="241"/>
    </location>
</feature>
<evidence type="ECO:0000259" key="1">
    <source>
        <dbReference type="PROSITE" id="PS51186"/>
    </source>
</evidence>
<dbReference type="SUPFAM" id="SSF55729">
    <property type="entry name" value="Acyl-CoA N-acyltransferases (Nat)"/>
    <property type="match status" value="1"/>
</dbReference>
<comment type="caution">
    <text evidence="2">The sequence shown here is derived from an EMBL/GenBank/DDBJ whole genome shotgun (WGS) entry which is preliminary data.</text>
</comment>
<proteinExistence type="predicted"/>
<dbReference type="InterPro" id="IPR000182">
    <property type="entry name" value="GNAT_dom"/>
</dbReference>